<feature type="compositionally biased region" description="Low complexity" evidence="5">
    <location>
        <begin position="729"/>
        <end position="746"/>
    </location>
</feature>
<evidence type="ECO:0000256" key="2">
    <source>
        <dbReference type="ARBA" id="ARBA00022525"/>
    </source>
</evidence>
<dbReference type="InterPro" id="IPR041495">
    <property type="entry name" value="Mub_B2"/>
</dbReference>
<dbReference type="Pfam" id="PF17966">
    <property type="entry name" value="Muc_B2"/>
    <property type="match status" value="4"/>
</dbReference>
<dbReference type="Proteomes" id="UP000295195">
    <property type="component" value="Unassembled WGS sequence"/>
</dbReference>
<sequence length="846" mass="93584">MSYVDKKGQKHEFCFNEYGSTYPKVVFEDQYGNTYITDPSKLLTGTDKDIYLWAVTDSPYSKEHLKIQQYLNKQPLKVNNKKAVEQVFNLPDKFKDGTFGVAASSTWTYESPQQLVNRSAYGLDDDNNNHLNFYKDRKLTPNYINKAYNFGKVAYVDPTSGDIYDPQTGELKSNPDKTNKYIIYDFGDIEGSANVLLPPLDTKDYDNGLETEFPNGISIIDLPQIVQKMEAEKGNTEESLQKIQNYLEVFSYLNLTLSDKPLNVTKDILATGFNAGGGANSGVTLIPEYDKNGNIIPNKFAGKLLFAPQKVSQANGESKGLKMKYIPLDPNYTGDLGRIYGYVNSGDGGSNGFLTIKLENQSAEKTVHETIHYVDESNKTLAPDYKDSVDLTTDNNWKTFKSNKDFRDVTSPVIKGYTPDKTVVKGVKVDGNTKDLIVTVTYKKNAVPAQTKTVHEVIHYIDESNKTLAPDFTDQVTLTSKDGGKTWTGNKPGFKDVTSPAIKGYTPDKTVVKGEKVNGYTKDLVVTVTYKKDVKPAKPITPQVQSKTVHEVIHYVDESNKTLAPDFTDQVTLISKDGGKTWTGDKPGFKDVTSPAIKGYTPDKTVVKGVKVNGSTKDLIVTVIYKRDAVPVISTTPQIQTKIVHEVIHYVDEDDKNVSPDYTDQVTLTSKDGGKTWTGNKNGFKDVTSPTVKGYTPDKAVVQGEKVDGNTGDLIVTVLYHKQKKDSETISSTPSQSKKSTTPTKINSKKKDEVEKKTTPTLEVKQSKAKHHTNTGSSQPNNNVHVTSTEKSTISNTDDNIKVKSHSGSEDKQLPRTGTNDSNKTLSLLGLLLSALGLISIRKRRN</sequence>
<feature type="region of interest" description="Disordered" evidence="5">
    <location>
        <begin position="724"/>
        <end position="824"/>
    </location>
</feature>
<dbReference type="RefSeq" id="WP_133476811.1">
    <property type="nucleotide sequence ID" value="NZ_JBBOJD010000149.1"/>
</dbReference>
<keyword evidence="3" id="KW-0732">Signal</keyword>
<reference evidence="7 8" key="1">
    <citation type="submission" date="2017-06" db="EMBL/GenBank/DDBJ databases">
        <authorList>
            <person name="Swanenburg J."/>
            <person name="Kort R."/>
        </authorList>
    </citation>
    <scope>NUCLEOTIDE SEQUENCE [LARGE SCALE GENOMIC DNA]</scope>
    <source>
        <strain evidence="7 8">RL05</strain>
    </source>
</reference>
<dbReference type="NCBIfam" id="TIGR01167">
    <property type="entry name" value="LPXTG_anchor"/>
    <property type="match status" value="1"/>
</dbReference>
<evidence type="ECO:0000256" key="5">
    <source>
        <dbReference type="SAM" id="MobiDB-lite"/>
    </source>
</evidence>
<keyword evidence="2" id="KW-0964">Secreted</keyword>
<dbReference type="EMBL" id="NKLP01000278">
    <property type="protein sequence ID" value="TDN28605.1"/>
    <property type="molecule type" value="Genomic_DNA"/>
</dbReference>
<feature type="compositionally biased region" description="Basic and acidic residues" evidence="5">
    <location>
        <begin position="749"/>
        <end position="758"/>
    </location>
</feature>
<evidence type="ECO:0000259" key="6">
    <source>
        <dbReference type="PROSITE" id="PS50847"/>
    </source>
</evidence>
<evidence type="ECO:0000313" key="7">
    <source>
        <dbReference type="EMBL" id="TDN28605.1"/>
    </source>
</evidence>
<proteinExistence type="predicted"/>
<feature type="domain" description="Gram-positive cocci surface proteins LPxTG" evidence="6">
    <location>
        <begin position="814"/>
        <end position="846"/>
    </location>
</feature>
<organism evidence="7 8">
    <name type="scientific">Lactobacillus crispatus</name>
    <dbReference type="NCBI Taxonomy" id="47770"/>
    <lineage>
        <taxon>Bacteria</taxon>
        <taxon>Bacillati</taxon>
        <taxon>Bacillota</taxon>
        <taxon>Bacilli</taxon>
        <taxon>Lactobacillales</taxon>
        <taxon>Lactobacillaceae</taxon>
        <taxon>Lactobacillus</taxon>
    </lineage>
</organism>
<dbReference type="SUPFAM" id="SSF50939">
    <property type="entry name" value="Sialidases"/>
    <property type="match status" value="1"/>
</dbReference>
<evidence type="ECO:0000256" key="3">
    <source>
        <dbReference type="ARBA" id="ARBA00022729"/>
    </source>
</evidence>
<dbReference type="InterPro" id="IPR036278">
    <property type="entry name" value="Sialidase_sf"/>
</dbReference>
<feature type="compositionally biased region" description="Basic and acidic residues" evidence="5">
    <location>
        <begin position="799"/>
        <end position="814"/>
    </location>
</feature>
<dbReference type="Pfam" id="PF00746">
    <property type="entry name" value="Gram_pos_anchor"/>
    <property type="match status" value="1"/>
</dbReference>
<dbReference type="Gene3D" id="2.60.40.4300">
    <property type="match status" value="4"/>
</dbReference>
<dbReference type="PROSITE" id="PS50847">
    <property type="entry name" value="GRAM_POS_ANCHORING"/>
    <property type="match status" value="1"/>
</dbReference>
<dbReference type="AlphaFoldDB" id="A0A4R6CQ66"/>
<name>A0A4R6CQ66_9LACO</name>
<keyword evidence="4" id="KW-0572">Peptidoglycan-anchor</keyword>
<evidence type="ECO:0000256" key="1">
    <source>
        <dbReference type="ARBA" id="ARBA00022512"/>
    </source>
</evidence>
<gene>
    <name evidence="7" type="ORF">CEE75_12735</name>
</gene>
<evidence type="ECO:0000256" key="4">
    <source>
        <dbReference type="ARBA" id="ARBA00023088"/>
    </source>
</evidence>
<evidence type="ECO:0000313" key="8">
    <source>
        <dbReference type="Proteomes" id="UP000295195"/>
    </source>
</evidence>
<feature type="compositionally biased region" description="Polar residues" evidence="5">
    <location>
        <begin position="774"/>
        <end position="798"/>
    </location>
</feature>
<comment type="caution">
    <text evidence="7">The sequence shown here is derived from an EMBL/GenBank/DDBJ whole genome shotgun (WGS) entry which is preliminary data.</text>
</comment>
<dbReference type="InterPro" id="IPR019931">
    <property type="entry name" value="LPXTG_anchor"/>
</dbReference>
<keyword evidence="1" id="KW-0134">Cell wall</keyword>
<protein>
    <recommendedName>
        <fullName evidence="6">Gram-positive cocci surface proteins LPxTG domain-containing protein</fullName>
    </recommendedName>
</protein>
<accession>A0A4R6CQ66</accession>